<evidence type="ECO:0000256" key="4">
    <source>
        <dbReference type="ARBA" id="ARBA00022553"/>
    </source>
</evidence>
<evidence type="ECO:0000256" key="2">
    <source>
        <dbReference type="ARBA" id="ARBA00004606"/>
    </source>
</evidence>
<dbReference type="InterPro" id="IPR005331">
    <property type="entry name" value="Sulfotransferase"/>
</dbReference>
<dbReference type="InterPro" id="IPR021090">
    <property type="entry name" value="SPIDER"/>
</dbReference>
<evidence type="ECO:0000313" key="10">
    <source>
        <dbReference type="EMBL" id="KAK1793329.1"/>
    </source>
</evidence>
<feature type="compositionally biased region" description="Polar residues" evidence="8">
    <location>
        <begin position="700"/>
        <end position="712"/>
    </location>
</feature>
<feature type="domain" description="SAM" evidence="9">
    <location>
        <begin position="790"/>
        <end position="854"/>
    </location>
</feature>
<keyword evidence="11" id="KW-1185">Reference proteome</keyword>
<dbReference type="Pfam" id="PF00536">
    <property type="entry name" value="SAM_1"/>
    <property type="match status" value="2"/>
</dbReference>
<feature type="compositionally biased region" description="Basic and acidic residues" evidence="8">
    <location>
        <begin position="552"/>
        <end position="567"/>
    </location>
</feature>
<feature type="compositionally biased region" description="Polar residues" evidence="8">
    <location>
        <begin position="908"/>
        <end position="920"/>
    </location>
</feature>
<dbReference type="PROSITE" id="PS50105">
    <property type="entry name" value="SAM_DOMAIN"/>
    <property type="match status" value="2"/>
</dbReference>
<dbReference type="FunFam" id="1.10.150.50:FF:000024">
    <property type="entry name" value="Putative sam and sh3 domain-containing protein 1"/>
    <property type="match status" value="1"/>
</dbReference>
<feature type="compositionally biased region" description="Basic and acidic residues" evidence="8">
    <location>
        <begin position="1105"/>
        <end position="1116"/>
    </location>
</feature>
<evidence type="ECO:0000256" key="6">
    <source>
        <dbReference type="ARBA" id="ARBA00065890"/>
    </source>
</evidence>
<feature type="region of interest" description="Disordered" evidence="8">
    <location>
        <begin position="1537"/>
        <end position="1556"/>
    </location>
</feature>
<feature type="region of interest" description="Disordered" evidence="8">
    <location>
        <begin position="901"/>
        <end position="942"/>
    </location>
</feature>
<dbReference type="SUPFAM" id="SSF50044">
    <property type="entry name" value="SH3-domain"/>
    <property type="match status" value="1"/>
</dbReference>
<dbReference type="GO" id="GO:0005737">
    <property type="term" value="C:cytoplasm"/>
    <property type="evidence" value="ECO:0007669"/>
    <property type="project" value="UniProtKB-SubCell"/>
</dbReference>
<comment type="caution">
    <text evidence="10">The sequence shown here is derived from an EMBL/GenBank/DDBJ whole genome shotgun (WGS) entry which is preliminary data.</text>
</comment>
<dbReference type="Gene3D" id="3.40.50.300">
    <property type="entry name" value="P-loop containing nucleotide triphosphate hydrolases"/>
    <property type="match status" value="1"/>
</dbReference>
<dbReference type="CDD" id="cd09527">
    <property type="entry name" value="SAM_Samd5"/>
    <property type="match status" value="1"/>
</dbReference>
<name>A0AAD8Z859_9TELE</name>
<dbReference type="FunFam" id="1.10.150.50:FF:000055">
    <property type="entry name" value="Sterile alpha motif domain containing 5"/>
    <property type="match status" value="1"/>
</dbReference>
<keyword evidence="3" id="KW-0963">Cytoplasm</keyword>
<dbReference type="Pfam" id="PF26285">
    <property type="entry name" value="SASH1_Homeodomain"/>
    <property type="match status" value="2"/>
</dbReference>
<evidence type="ECO:0000313" key="11">
    <source>
        <dbReference type="Proteomes" id="UP001239994"/>
    </source>
</evidence>
<dbReference type="SUPFAM" id="SSF47769">
    <property type="entry name" value="SAM/Pointed domain"/>
    <property type="match status" value="2"/>
</dbReference>
<reference evidence="10" key="1">
    <citation type="submission" date="2023-03" db="EMBL/GenBank/DDBJ databases">
        <title>Electrophorus voltai genome.</title>
        <authorList>
            <person name="Bian C."/>
        </authorList>
    </citation>
    <scope>NUCLEOTIDE SEQUENCE</scope>
    <source>
        <strain evidence="10">CB-2022</strain>
        <tissue evidence="10">Muscle</tissue>
    </source>
</reference>
<evidence type="ECO:0000256" key="7">
    <source>
        <dbReference type="ARBA" id="ARBA00073398"/>
    </source>
</evidence>
<dbReference type="InterPro" id="IPR013761">
    <property type="entry name" value="SAM/pointed_sf"/>
</dbReference>
<dbReference type="Pfam" id="PF03567">
    <property type="entry name" value="Sulfotransfer_2"/>
    <property type="match status" value="1"/>
</dbReference>
<dbReference type="InterPro" id="IPR051725">
    <property type="entry name" value="SAM-SH3_domain_protein"/>
</dbReference>
<sequence length="1556" mass="174828">MHEKFCGVKANMHGLRFLGQPVYNTKDEDEERASEPSEHINGLLRRVGIMSSGPTIVYEWLKRLQLCQYVEAFVDNGYDDLEVCKQIGDPDLDAIGVFSPRHRQKILRAVERLREEDRKVAPGLYFTLEPLPGVSNIHSSQVSDSKHNGSKKLVGTAWNISGLSPGFGLSNNPFLDCPTDPVTYPKLKLKILIRDKLVKDGVDLSKPPYSFKDGSLGNLEDLAKEYSEYYSTSFSNVCDRMEELRKRKVAQEAETVRTISPCQYVAANLAVIEIEEKAEATTTSLQLCSEIQTECQAYLNWPSFQRSHWVYAVLCPLLRWREGEDVGFVASEITMSDEERIQLMMMVKEKMITVEEALARLKEYETQSKQSCVVDTTEWLESSGSAVDELSNCNQLLPSGLQSQEQTDDEMEESVAYRRLHKLVSSTRRVRKKLIRIDEAKKPTSKDLVSSDVSPTCEENMCLYSGMQKQVAISQGNGLASVPQAPLSTDGDMDVLITSPSSSGLDTYSNQKLFKGFSKPSGSSQGSGQMLSGPSGATLGSSSGFSTAEVEGCGKDHPRMARSVTDGEMRRTLSSSNYHGRACSFGGFDLMNRAIYMGNKNCEPSGEGGAGRVRGADQSPALSRISLGKKVKSVKETMRKRISKKTTAALPEQSSPSRMPGSPQSPCMDPDSLEKPKLKAGGSVESLRSSLSGQSSMSGQTVSTTDSSASNRESVKSEEGEDDELPYKGPFCGRALRGDVIDIISKPPMGTWMGLLNNKVGTFKFIYVDVLSEEEKPKRSIRKRRKGRPPKPTSVEELLERINLKEHMPTFLFNGYEDLDTFKLLEEEDLDELNITDPQHRAVLLTAVELLQEYDSNSDPERGGYSGDLEEKVLSESQVLPGDSPRDSGCFESNENLENGRCKKTSHLSRSSSGFESSHLPSPEYPTPPLSQPSRTSIQSRSHPQDLLHPFKMTTIKGLCFGASHCLTRAKPLSQSFDRLVCLPAPRGLWKHCLSLDDLLPYQVRHRKETYRPEDPRCSPVETQGLAKTEASFLEKARTCGNLKDDSKEPFTGDQLPVTYLIAGVEGEEVLEGEDVAEAYPEDPPQCTQCIKPPVPPKPLPLPFVKDKEVGPDNRDVSPGTSLPQLSDATPNIPRFSKPFIHRLGKKVPYGKTVSLESVVEEKLSSDGIDLTEEPYSDKLGRYGVPFSLIQRYSEDLDKPLGDIATVMDHTRIQQLRKQHRMAVINVQPTTRKPSTSSMRGAKALPFPSQVMYNRVGKCGSRTVVLLLRILAEKHQFTLISSDIHNKTRLSKREQLNLMKNISTVPQPFLYTRHVHFLSFTRYPYATASIGKVSQLKMAQFKNPICLSRFQVDEPVYINIIRDPIDRFLSNYFFRRFGDWRGEENHLVRTPGMKDNERYLDINTCILESYAECSNPRLFYIIPYFCGQHPQCREPSLWALQKAKENVLEHYLLVGVLEELQDVLLLLERLLPHFFTDVLNIYKSPEYRKLWNLTVTVHKQSPSLEALQVLYQRMEHEYDFYNFIKAQFHLTKRKFGLRSGPHPSQHRSSLREDHCQ</sequence>
<feature type="compositionally biased region" description="Polar residues" evidence="8">
    <location>
        <begin position="1119"/>
        <end position="1130"/>
    </location>
</feature>
<evidence type="ECO:0000256" key="1">
    <source>
        <dbReference type="ARBA" id="ARBA00004496"/>
    </source>
</evidence>
<feature type="compositionally biased region" description="Polar residues" evidence="8">
    <location>
        <begin position="932"/>
        <end position="942"/>
    </location>
</feature>
<accession>A0AAD8Z859</accession>
<organism evidence="10 11">
    <name type="scientific">Electrophorus voltai</name>
    <dbReference type="NCBI Taxonomy" id="2609070"/>
    <lineage>
        <taxon>Eukaryota</taxon>
        <taxon>Metazoa</taxon>
        <taxon>Chordata</taxon>
        <taxon>Craniata</taxon>
        <taxon>Vertebrata</taxon>
        <taxon>Euteleostomi</taxon>
        <taxon>Actinopterygii</taxon>
        <taxon>Neopterygii</taxon>
        <taxon>Teleostei</taxon>
        <taxon>Ostariophysi</taxon>
        <taxon>Gymnotiformes</taxon>
        <taxon>Gymnotoidei</taxon>
        <taxon>Gymnotidae</taxon>
        <taxon>Electrophorus</taxon>
    </lineage>
</organism>
<gene>
    <name evidence="10" type="ORF">P4O66_011711</name>
</gene>
<feature type="region of interest" description="Disordered" evidence="8">
    <location>
        <begin position="877"/>
        <end position="896"/>
    </location>
</feature>
<feature type="region of interest" description="Disordered" evidence="8">
    <location>
        <begin position="516"/>
        <end position="567"/>
    </location>
</feature>
<dbReference type="GO" id="GO:0008146">
    <property type="term" value="F:sulfotransferase activity"/>
    <property type="evidence" value="ECO:0007669"/>
    <property type="project" value="InterPro"/>
</dbReference>
<proteinExistence type="predicted"/>
<feature type="region of interest" description="Disordered" evidence="8">
    <location>
        <begin position="605"/>
        <end position="728"/>
    </location>
</feature>
<dbReference type="InterPro" id="IPR058666">
    <property type="entry name" value="SASH1/NUB1_homeodomain"/>
</dbReference>
<dbReference type="InterPro" id="IPR001660">
    <property type="entry name" value="SAM"/>
</dbReference>
<evidence type="ECO:0000256" key="8">
    <source>
        <dbReference type="SAM" id="MobiDB-lite"/>
    </source>
</evidence>
<dbReference type="Gene3D" id="2.30.30.40">
    <property type="entry name" value="SH3 Domains"/>
    <property type="match status" value="1"/>
</dbReference>
<dbReference type="InterPro" id="IPR027417">
    <property type="entry name" value="P-loop_NTPase"/>
</dbReference>
<dbReference type="InterPro" id="IPR036028">
    <property type="entry name" value="SH3-like_dom_sf"/>
</dbReference>
<feature type="compositionally biased region" description="Low complexity" evidence="8">
    <location>
        <begin position="516"/>
        <end position="536"/>
    </location>
</feature>
<feature type="region of interest" description="Disordered" evidence="8">
    <location>
        <begin position="1101"/>
        <end position="1131"/>
    </location>
</feature>
<dbReference type="SMART" id="SM00454">
    <property type="entry name" value="SAM"/>
    <property type="match status" value="2"/>
</dbReference>
<dbReference type="Proteomes" id="UP001239994">
    <property type="component" value="Unassembled WGS sequence"/>
</dbReference>
<dbReference type="Gene3D" id="1.10.150.50">
    <property type="entry name" value="Transcription Factor, Ets-1"/>
    <property type="match status" value="2"/>
</dbReference>
<dbReference type="EMBL" id="JAROKS010000018">
    <property type="protein sequence ID" value="KAK1793329.1"/>
    <property type="molecule type" value="Genomic_DNA"/>
</dbReference>
<dbReference type="GO" id="GO:0016020">
    <property type="term" value="C:membrane"/>
    <property type="evidence" value="ECO:0007669"/>
    <property type="project" value="UniProtKB-SubCell"/>
</dbReference>
<comment type="subunit">
    <text evidence="6">Interacts promiscuously (via SAM domain) with EPHA5, EPHA6, EPHA7, EPHA8, EPHB1, EPHB2, EPHB3 and EPHB4 (via SAM domain) (in vitro).</text>
</comment>
<evidence type="ECO:0000256" key="3">
    <source>
        <dbReference type="ARBA" id="ARBA00022490"/>
    </source>
</evidence>
<feature type="compositionally biased region" description="Low complexity" evidence="8">
    <location>
        <begin position="681"/>
        <end position="699"/>
    </location>
</feature>
<evidence type="ECO:0000259" key="9">
    <source>
        <dbReference type="PROSITE" id="PS50105"/>
    </source>
</evidence>
<comment type="subcellular location">
    <subcellularLocation>
        <location evidence="1">Cytoplasm</location>
    </subcellularLocation>
    <subcellularLocation>
        <location evidence="2">Membrane</location>
        <topology evidence="2">Single-pass type II membrane protein</topology>
    </subcellularLocation>
</comment>
<dbReference type="PANTHER" id="PTHR12301:SF3">
    <property type="entry name" value="SAM AND SH3 DOMAIN-CONTAINING PROTEIN 1"/>
    <property type="match status" value="1"/>
</dbReference>
<dbReference type="SUPFAM" id="SSF52540">
    <property type="entry name" value="P-loop containing nucleoside triphosphate hydrolases"/>
    <property type="match status" value="1"/>
</dbReference>
<dbReference type="PANTHER" id="PTHR12301">
    <property type="entry name" value="SAM-DOMAIN, SH3 AND NUCLEAR LOCALIZATION SIGNALS PROTEIN RELATED"/>
    <property type="match status" value="1"/>
</dbReference>
<evidence type="ECO:0000256" key="5">
    <source>
        <dbReference type="ARBA" id="ARBA00022968"/>
    </source>
</evidence>
<keyword evidence="5" id="KW-0735">Signal-anchor</keyword>
<protein>
    <recommendedName>
        <fullName evidence="7">Sterile alpha motif domain-containing protein 5</fullName>
    </recommendedName>
</protein>
<keyword evidence="5" id="KW-0812">Transmembrane</keyword>
<feature type="compositionally biased region" description="Polar residues" evidence="8">
    <location>
        <begin position="652"/>
        <end position="665"/>
    </location>
</feature>
<dbReference type="Pfam" id="PF12485">
    <property type="entry name" value="SPIDER"/>
    <property type="match status" value="1"/>
</dbReference>
<keyword evidence="4" id="KW-0597">Phosphoprotein</keyword>
<feature type="domain" description="SAM" evidence="9">
    <location>
        <begin position="57"/>
        <end position="116"/>
    </location>
</feature>